<organism evidence="2 3">
    <name type="scientific">Ktedonobacter racemifer DSM 44963</name>
    <dbReference type="NCBI Taxonomy" id="485913"/>
    <lineage>
        <taxon>Bacteria</taxon>
        <taxon>Bacillati</taxon>
        <taxon>Chloroflexota</taxon>
        <taxon>Ktedonobacteria</taxon>
        <taxon>Ktedonobacterales</taxon>
        <taxon>Ktedonobacteraceae</taxon>
        <taxon>Ktedonobacter</taxon>
    </lineage>
</organism>
<evidence type="ECO:0000259" key="1">
    <source>
        <dbReference type="SMART" id="SM00507"/>
    </source>
</evidence>
<dbReference type="CDD" id="cd00085">
    <property type="entry name" value="HNHc"/>
    <property type="match status" value="1"/>
</dbReference>
<dbReference type="GO" id="GO:0004519">
    <property type="term" value="F:endonuclease activity"/>
    <property type="evidence" value="ECO:0007669"/>
    <property type="project" value="InterPro"/>
</dbReference>
<dbReference type="Proteomes" id="UP000004508">
    <property type="component" value="Unassembled WGS sequence"/>
</dbReference>
<keyword evidence="3" id="KW-1185">Reference proteome</keyword>
<dbReference type="PANTHER" id="PTHR33877">
    <property type="entry name" value="SLL1193 PROTEIN"/>
    <property type="match status" value="1"/>
</dbReference>
<comment type="caution">
    <text evidence="2">The sequence shown here is derived from an EMBL/GenBank/DDBJ whole genome shotgun (WGS) entry which is preliminary data.</text>
</comment>
<gene>
    <name evidence="2" type="ORF">Krac_1735</name>
</gene>
<dbReference type="GO" id="GO:0003676">
    <property type="term" value="F:nucleic acid binding"/>
    <property type="evidence" value="ECO:0007669"/>
    <property type="project" value="InterPro"/>
</dbReference>
<proteinExistence type="predicted"/>
<dbReference type="PANTHER" id="PTHR33877:SF1">
    <property type="entry name" value="TYPE IV METHYL-DIRECTED RESTRICTION ENZYME ECOKMCRA"/>
    <property type="match status" value="1"/>
</dbReference>
<dbReference type="InterPro" id="IPR003615">
    <property type="entry name" value="HNH_nuc"/>
</dbReference>
<protein>
    <submittedName>
        <fullName evidence="2">HNH nuclease</fullName>
    </submittedName>
</protein>
<name>D6U357_KTERA</name>
<dbReference type="AlphaFoldDB" id="D6U357"/>
<dbReference type="EMBL" id="ADVG01000004">
    <property type="protein sequence ID" value="EFH81061.1"/>
    <property type="molecule type" value="Genomic_DNA"/>
</dbReference>
<dbReference type="OrthoDB" id="9802901at2"/>
<dbReference type="InParanoid" id="D6U357"/>
<dbReference type="Gene3D" id="1.10.30.50">
    <property type="match status" value="1"/>
</dbReference>
<sequence>MASALAKQVAACNRRARERGLAGTLTTLDWQHSLEFFKQQCSYCGTATAWTIDHFQALAYGGGSTHSNVVPACQLCNTTKASSFLHELPPSLISSERLLTIRTYLEAIGKRNQESMRRLCVREPRFAQMEAAVARLKVYCEQRSRESTSSESAAYGYLRLMLFGVEWDPSHYFQVTVSLSWQEQHSTLPELTAACQNAWSILHDDA</sequence>
<dbReference type="SMART" id="SM00507">
    <property type="entry name" value="HNHc"/>
    <property type="match status" value="1"/>
</dbReference>
<accession>D6U357</accession>
<dbReference type="Pfam" id="PF01844">
    <property type="entry name" value="HNH"/>
    <property type="match status" value="1"/>
</dbReference>
<dbReference type="InterPro" id="IPR052892">
    <property type="entry name" value="NA-targeting_endonuclease"/>
</dbReference>
<feature type="domain" description="HNH nuclease" evidence="1">
    <location>
        <begin position="28"/>
        <end position="78"/>
    </location>
</feature>
<dbReference type="InterPro" id="IPR002711">
    <property type="entry name" value="HNH"/>
</dbReference>
<evidence type="ECO:0000313" key="3">
    <source>
        <dbReference type="Proteomes" id="UP000004508"/>
    </source>
</evidence>
<evidence type="ECO:0000313" key="2">
    <source>
        <dbReference type="EMBL" id="EFH81061.1"/>
    </source>
</evidence>
<dbReference type="GO" id="GO:0008270">
    <property type="term" value="F:zinc ion binding"/>
    <property type="evidence" value="ECO:0007669"/>
    <property type="project" value="InterPro"/>
</dbReference>
<dbReference type="RefSeq" id="WP_007918214.1">
    <property type="nucleotide sequence ID" value="NZ_ADVG01000004.1"/>
</dbReference>
<reference evidence="2 3" key="1">
    <citation type="journal article" date="2011" name="Stand. Genomic Sci.">
        <title>Non-contiguous finished genome sequence and contextual data of the filamentous soil bacterium Ktedonobacter racemifer type strain (SOSP1-21).</title>
        <authorList>
            <person name="Chang Y.J."/>
            <person name="Land M."/>
            <person name="Hauser L."/>
            <person name="Chertkov O."/>
            <person name="Del Rio T.G."/>
            <person name="Nolan M."/>
            <person name="Copeland A."/>
            <person name="Tice H."/>
            <person name="Cheng J.F."/>
            <person name="Lucas S."/>
            <person name="Han C."/>
            <person name="Goodwin L."/>
            <person name="Pitluck S."/>
            <person name="Ivanova N."/>
            <person name="Ovchinikova G."/>
            <person name="Pati A."/>
            <person name="Chen A."/>
            <person name="Palaniappan K."/>
            <person name="Mavromatis K."/>
            <person name="Liolios K."/>
            <person name="Brettin T."/>
            <person name="Fiebig A."/>
            <person name="Rohde M."/>
            <person name="Abt B."/>
            <person name="Goker M."/>
            <person name="Detter J.C."/>
            <person name="Woyke T."/>
            <person name="Bristow J."/>
            <person name="Eisen J.A."/>
            <person name="Markowitz V."/>
            <person name="Hugenholtz P."/>
            <person name="Kyrpides N.C."/>
            <person name="Klenk H.P."/>
            <person name="Lapidus A."/>
        </authorList>
    </citation>
    <scope>NUCLEOTIDE SEQUENCE [LARGE SCALE GENOMIC DNA]</scope>
    <source>
        <strain evidence="3">DSM 44963</strain>
    </source>
</reference>